<evidence type="ECO:0000313" key="4">
    <source>
        <dbReference type="Proteomes" id="UP000507536"/>
    </source>
</evidence>
<dbReference type="PANTHER" id="PTHR12558">
    <property type="entry name" value="CELL DIVISION CYCLE 16,23,27"/>
    <property type="match status" value="1"/>
</dbReference>
<feature type="repeat" description="TPR" evidence="2">
    <location>
        <begin position="167"/>
        <end position="200"/>
    </location>
</feature>
<dbReference type="InterPro" id="IPR011990">
    <property type="entry name" value="TPR-like_helical_dom_sf"/>
</dbReference>
<protein>
    <submittedName>
        <fullName evidence="3">Tetratricopeptide repeat protein, putative</fullName>
    </submittedName>
</protein>
<dbReference type="GO" id="GO:0031145">
    <property type="term" value="P:anaphase-promoting complex-dependent catabolic process"/>
    <property type="evidence" value="ECO:0007669"/>
    <property type="project" value="TreeGrafter"/>
</dbReference>
<evidence type="ECO:0000256" key="1">
    <source>
        <dbReference type="ARBA" id="ARBA00022803"/>
    </source>
</evidence>
<dbReference type="EMBL" id="LT608191">
    <property type="protein sequence ID" value="SCM22685.1"/>
    <property type="molecule type" value="Genomic_DNA"/>
</dbReference>
<evidence type="ECO:0000313" key="3">
    <source>
        <dbReference type="EMBL" id="SCM22685.1"/>
    </source>
</evidence>
<dbReference type="AlphaFoldDB" id="A0A1C6YH46"/>
<organism evidence="3 4">
    <name type="scientific">Plasmodium chabaudi adami</name>
    <dbReference type="NCBI Taxonomy" id="5826"/>
    <lineage>
        <taxon>Eukaryota</taxon>
        <taxon>Sar</taxon>
        <taxon>Alveolata</taxon>
        <taxon>Apicomplexa</taxon>
        <taxon>Aconoidasida</taxon>
        <taxon>Haemosporida</taxon>
        <taxon>Plasmodiidae</taxon>
        <taxon>Plasmodium</taxon>
        <taxon>Plasmodium (Vinckeia)</taxon>
    </lineage>
</organism>
<dbReference type="Proteomes" id="UP000507536">
    <property type="component" value="Chromosome 11"/>
</dbReference>
<dbReference type="SMART" id="SM00028">
    <property type="entry name" value="TPR"/>
    <property type="match status" value="4"/>
</dbReference>
<dbReference type="GO" id="GO:0051301">
    <property type="term" value="P:cell division"/>
    <property type="evidence" value="ECO:0007669"/>
    <property type="project" value="TreeGrafter"/>
</dbReference>
<accession>A0A1C6YH46</accession>
<dbReference type="Pfam" id="PF14559">
    <property type="entry name" value="TPR_19"/>
    <property type="match status" value="1"/>
</dbReference>
<reference evidence="3 4" key="1">
    <citation type="submission" date="2016-08" db="EMBL/GenBank/DDBJ databases">
        <authorList>
            <consortium name="Pathogen Informatics"/>
        </authorList>
    </citation>
    <scope>NUCLEOTIDE SEQUENCE [LARGE SCALE GENOMIC DNA]</scope>
    <source>
        <strain evidence="3 4">DS</strain>
    </source>
</reference>
<dbReference type="GO" id="GO:0005680">
    <property type="term" value="C:anaphase-promoting complex"/>
    <property type="evidence" value="ECO:0007669"/>
    <property type="project" value="TreeGrafter"/>
</dbReference>
<name>A0A1C6YH46_PLACE</name>
<evidence type="ECO:0000256" key="2">
    <source>
        <dbReference type="PROSITE-ProRule" id="PRU00339"/>
    </source>
</evidence>
<proteinExistence type="predicted"/>
<dbReference type="Gene3D" id="1.25.40.10">
    <property type="entry name" value="Tetratricopeptide repeat domain"/>
    <property type="match status" value="1"/>
</dbReference>
<gene>
    <name evidence="3" type="ORF">PCHDS_000291000</name>
</gene>
<feature type="repeat" description="TPR" evidence="2">
    <location>
        <begin position="201"/>
        <end position="233"/>
    </location>
</feature>
<dbReference type="GO" id="GO:0045842">
    <property type="term" value="P:positive regulation of mitotic metaphase/anaphase transition"/>
    <property type="evidence" value="ECO:0007669"/>
    <property type="project" value="TreeGrafter"/>
</dbReference>
<keyword evidence="1 2" id="KW-0802">TPR repeat</keyword>
<dbReference type="InterPro" id="IPR019734">
    <property type="entry name" value="TPR_rpt"/>
</dbReference>
<feature type="repeat" description="TPR" evidence="2">
    <location>
        <begin position="234"/>
        <end position="267"/>
    </location>
</feature>
<dbReference type="GO" id="GO:0016567">
    <property type="term" value="P:protein ubiquitination"/>
    <property type="evidence" value="ECO:0007669"/>
    <property type="project" value="TreeGrafter"/>
</dbReference>
<dbReference type="PANTHER" id="PTHR12558:SF45">
    <property type="entry name" value="CHROMOSOME UNDETERMINED SCAFFOLD_12, WHOLE GENOME SHOTGUN SEQUENCE"/>
    <property type="match status" value="1"/>
</dbReference>
<dbReference type="PROSITE" id="PS50005">
    <property type="entry name" value="TPR"/>
    <property type="match status" value="3"/>
</dbReference>
<dbReference type="SUPFAM" id="SSF48452">
    <property type="entry name" value="TPR-like"/>
    <property type="match status" value="1"/>
</dbReference>
<sequence length="284" mass="33060">MGGASSRNLEYNNYVNMKLLEPVDYTNTDDIYFQEPDIQDIITKARKIRNCNYKESLDLYFKALSYLKRKKDSNSRVYKNVLGFEINPQEIRKSSQLNRSLENSVHVNANVNDEKDVPSFSDNKMISINKKIASLYNEIGDLCCIHDYIEKSLFYYNKAYSHNPSKIDYIYKQGVLYQQTNDLDKAISTFKIILSTEPNHIPTLFSLGNLYRYIDYNIALSYFEAILKIEPDNTEVLSLSASCYNHLGKLNEAISYQNKAVEINPDNFNHKKFAQRLIEMRPQN</sequence>
<dbReference type="Pfam" id="PF13174">
    <property type="entry name" value="TPR_6"/>
    <property type="match status" value="1"/>
</dbReference>